<dbReference type="Gene3D" id="1.20.1080.10">
    <property type="entry name" value="Glycerol uptake facilitator protein"/>
    <property type="match status" value="2"/>
</dbReference>
<dbReference type="GO" id="GO:0005737">
    <property type="term" value="C:cytoplasm"/>
    <property type="evidence" value="ECO:0007669"/>
    <property type="project" value="UniProtKB-ARBA"/>
</dbReference>
<dbReference type="InterPro" id="IPR000425">
    <property type="entry name" value="MIP"/>
</dbReference>
<dbReference type="PROSITE" id="PS00221">
    <property type="entry name" value="MIP"/>
    <property type="match status" value="2"/>
</dbReference>
<protein>
    <recommendedName>
        <fullName evidence="9">Protein kinase domain-containing protein</fullName>
    </recommendedName>
</protein>
<reference evidence="10" key="1">
    <citation type="submission" date="2021-02" db="EMBL/GenBank/DDBJ databases">
        <authorList>
            <person name="Dougan E. K."/>
            <person name="Rhodes N."/>
            <person name="Thang M."/>
            <person name="Chan C."/>
        </authorList>
    </citation>
    <scope>NUCLEOTIDE SEQUENCE</scope>
</reference>
<dbReference type="Gene3D" id="1.10.510.10">
    <property type="entry name" value="Transferase(Phosphotransferase) domain 1"/>
    <property type="match status" value="1"/>
</dbReference>
<evidence type="ECO:0000259" key="9">
    <source>
        <dbReference type="PROSITE" id="PS50011"/>
    </source>
</evidence>
<feature type="transmembrane region" description="Helical" evidence="8">
    <location>
        <begin position="276"/>
        <end position="297"/>
    </location>
</feature>
<dbReference type="InterPro" id="IPR011009">
    <property type="entry name" value="Kinase-like_dom_sf"/>
</dbReference>
<evidence type="ECO:0000256" key="8">
    <source>
        <dbReference type="SAM" id="Phobius"/>
    </source>
</evidence>
<dbReference type="InterPro" id="IPR022357">
    <property type="entry name" value="MIP_CS"/>
</dbReference>
<keyword evidence="3 8" id="KW-0812">Transmembrane</keyword>
<organism evidence="10 11">
    <name type="scientific">Polarella glacialis</name>
    <name type="common">Dinoflagellate</name>
    <dbReference type="NCBI Taxonomy" id="89957"/>
    <lineage>
        <taxon>Eukaryota</taxon>
        <taxon>Sar</taxon>
        <taxon>Alveolata</taxon>
        <taxon>Dinophyceae</taxon>
        <taxon>Suessiales</taxon>
        <taxon>Suessiaceae</taxon>
        <taxon>Polarella</taxon>
    </lineage>
</organism>
<dbReference type="GO" id="GO:0019755">
    <property type="term" value="P:one-carbon compound transport"/>
    <property type="evidence" value="ECO:0007669"/>
    <property type="project" value="UniProtKB-ARBA"/>
</dbReference>
<feature type="transmembrane region" description="Helical" evidence="8">
    <location>
        <begin position="189"/>
        <end position="208"/>
    </location>
</feature>
<feature type="transmembrane region" description="Helical" evidence="8">
    <location>
        <begin position="83"/>
        <end position="116"/>
    </location>
</feature>
<dbReference type="SMART" id="SM00220">
    <property type="entry name" value="S_TKc"/>
    <property type="match status" value="1"/>
</dbReference>
<feature type="compositionally biased region" description="Polar residues" evidence="7">
    <location>
        <begin position="437"/>
        <end position="451"/>
    </location>
</feature>
<comment type="caution">
    <text evidence="10">The sequence shown here is derived from an EMBL/GenBank/DDBJ whole genome shotgun (WGS) entry which is preliminary data.</text>
</comment>
<dbReference type="GO" id="GO:0012505">
    <property type="term" value="C:endomembrane system"/>
    <property type="evidence" value="ECO:0007669"/>
    <property type="project" value="UniProtKB-SubCell"/>
</dbReference>
<feature type="transmembrane region" description="Helical" evidence="8">
    <location>
        <begin position="234"/>
        <end position="256"/>
    </location>
</feature>
<comment type="subcellular location">
    <subcellularLocation>
        <location evidence="1">Endomembrane system</location>
        <topology evidence="1">Multi-pass membrane protein</topology>
    </subcellularLocation>
</comment>
<dbReference type="GO" id="GO:0015250">
    <property type="term" value="F:water channel activity"/>
    <property type="evidence" value="ECO:0007669"/>
    <property type="project" value="TreeGrafter"/>
</dbReference>
<evidence type="ECO:0000256" key="3">
    <source>
        <dbReference type="ARBA" id="ARBA00022692"/>
    </source>
</evidence>
<feature type="region of interest" description="Disordered" evidence="7">
    <location>
        <begin position="432"/>
        <end position="452"/>
    </location>
</feature>
<dbReference type="InterPro" id="IPR034294">
    <property type="entry name" value="Aquaporin_transptr"/>
</dbReference>
<evidence type="ECO:0000256" key="4">
    <source>
        <dbReference type="ARBA" id="ARBA00022737"/>
    </source>
</evidence>
<dbReference type="AlphaFoldDB" id="A0A813H0F7"/>
<name>A0A813H0F7_POLGL</name>
<feature type="transmembrane region" description="Helical" evidence="8">
    <location>
        <begin position="309"/>
        <end position="333"/>
    </location>
</feature>
<evidence type="ECO:0000256" key="5">
    <source>
        <dbReference type="ARBA" id="ARBA00022989"/>
    </source>
</evidence>
<keyword evidence="6 8" id="KW-0472">Membrane</keyword>
<feature type="transmembrane region" description="Helical" evidence="8">
    <location>
        <begin position="164"/>
        <end position="183"/>
    </location>
</feature>
<dbReference type="InterPro" id="IPR000719">
    <property type="entry name" value="Prot_kinase_dom"/>
</dbReference>
<keyword evidence="5 8" id="KW-1133">Transmembrane helix</keyword>
<dbReference type="PANTHER" id="PTHR45665">
    <property type="entry name" value="AQUAPORIN-8"/>
    <property type="match status" value="1"/>
</dbReference>
<dbReference type="InterPro" id="IPR023271">
    <property type="entry name" value="Aquaporin-like"/>
</dbReference>
<sequence>MQLLGGAASSVLASWLWSTDLGGGFSADAGGGMLARVSGKLGNGGRFSNARLFEGEVLYTMMLVFVVLNVATCNDVPGGNSYFGLAIGFVIAAAASAEAVISGTCLNPAVTFGIFVSRPAKNAEYLPLYWGAQVVGSCLAVAMFYGCRLHLFKGRNVPSMASKLLAEFFGTFMLVVTVCLVVAQGSQAPVIGIIGIASSLMCMIYSLWNVSGANFNPAVSFGLLLTGNLSAGDFATYVVAQLLGGLAAVGIAMSFYPDWTIALASNSPNAQSVAKGSEGAVAGAEIFYTGLLVFAVLNTAVRDAGNQYFGLVIGFCVIVGGVAVGGLSGGNFNPAVTLSLFFGGLIHGHYHEWVAALIYPASQLAGAALAAGAFKLISLDSSQASRQLLQADSGSENEGGWCNSSVRLNPRQARIQEVESIDHPMTRTLLKGHSRQRTCSSGADTRATGQVGTCEEEYSRQSTSSSFEDLRATMEHETCEEQACKDFDPCDDNSDSQMVHSGSEVALWDHSRYQRLRILRKGVEQMSSHQRCQIELHRDTLLDTTVAVQRVPRNTHLRLRNFCPLGQVFQDGISGELILTLMQSPQSDLFDVCQQLGVPGQERESKALPVFKSLLQAVAHLHSRGFTHCKIRAESAWLCEVNTPVADGQKEELEVVLADWPPMDDNLGTAPGKAAMYQSPEAWSSGSAKSGEKKRQAADLFACGVVGFALAFGKYPWFSTEPGKCKAFGFFREHGLDEFMADRRCQASTAAGPLSAEYMALLRGLLHIDPHVRHRMVGAL</sequence>
<dbReference type="GO" id="GO:0005524">
    <property type="term" value="F:ATP binding"/>
    <property type="evidence" value="ECO:0007669"/>
    <property type="project" value="InterPro"/>
</dbReference>
<gene>
    <name evidence="10" type="ORF">PGLA1383_LOCUS47279</name>
</gene>
<evidence type="ECO:0000256" key="6">
    <source>
        <dbReference type="ARBA" id="ARBA00023136"/>
    </source>
</evidence>
<keyword evidence="11" id="KW-1185">Reference proteome</keyword>
<dbReference type="EMBL" id="CAJNNV010030048">
    <property type="protein sequence ID" value="CAE8631143.1"/>
    <property type="molecule type" value="Genomic_DNA"/>
</dbReference>
<proteinExistence type="predicted"/>
<dbReference type="SUPFAM" id="SSF56112">
    <property type="entry name" value="Protein kinase-like (PK-like)"/>
    <property type="match status" value="1"/>
</dbReference>
<dbReference type="GO" id="GO:0004672">
    <property type="term" value="F:protein kinase activity"/>
    <property type="evidence" value="ECO:0007669"/>
    <property type="project" value="InterPro"/>
</dbReference>
<dbReference type="Pfam" id="PF00230">
    <property type="entry name" value="MIP"/>
    <property type="match status" value="2"/>
</dbReference>
<feature type="domain" description="Protein kinase" evidence="9">
    <location>
        <begin position="456"/>
        <end position="780"/>
    </location>
</feature>
<dbReference type="PRINTS" id="PR00783">
    <property type="entry name" value="MINTRINSICP"/>
</dbReference>
<dbReference type="PANTHER" id="PTHR45665:SF9">
    <property type="entry name" value="AQUAPORIN-8"/>
    <property type="match status" value="1"/>
</dbReference>
<dbReference type="SUPFAM" id="SSF81338">
    <property type="entry name" value="Aquaporin-like"/>
    <property type="match status" value="2"/>
</dbReference>
<dbReference type="Proteomes" id="UP000654075">
    <property type="component" value="Unassembled WGS sequence"/>
</dbReference>
<keyword evidence="4" id="KW-0677">Repeat</keyword>
<dbReference type="GO" id="GO:0016020">
    <property type="term" value="C:membrane"/>
    <property type="evidence" value="ECO:0007669"/>
    <property type="project" value="InterPro"/>
</dbReference>
<evidence type="ECO:0000256" key="7">
    <source>
        <dbReference type="SAM" id="MobiDB-lite"/>
    </source>
</evidence>
<dbReference type="PROSITE" id="PS50011">
    <property type="entry name" value="PROTEIN_KINASE_DOM"/>
    <property type="match status" value="1"/>
</dbReference>
<accession>A0A813H0F7</accession>
<evidence type="ECO:0000256" key="1">
    <source>
        <dbReference type="ARBA" id="ARBA00004127"/>
    </source>
</evidence>
<evidence type="ECO:0000313" key="11">
    <source>
        <dbReference type="Proteomes" id="UP000654075"/>
    </source>
</evidence>
<evidence type="ECO:0000256" key="2">
    <source>
        <dbReference type="ARBA" id="ARBA00022448"/>
    </source>
</evidence>
<feature type="transmembrane region" description="Helical" evidence="8">
    <location>
        <begin position="57"/>
        <end position="76"/>
    </location>
</feature>
<dbReference type="OrthoDB" id="3222at2759"/>
<keyword evidence="2" id="KW-0813">Transport</keyword>
<evidence type="ECO:0000313" key="10">
    <source>
        <dbReference type="EMBL" id="CAE8631143.1"/>
    </source>
</evidence>
<feature type="transmembrane region" description="Helical" evidence="8">
    <location>
        <begin position="128"/>
        <end position="152"/>
    </location>
</feature>